<organism evidence="2 3">
    <name type="scientific">Ramazzottius varieornatus</name>
    <name type="common">Water bear</name>
    <name type="synonym">Tardigrade</name>
    <dbReference type="NCBI Taxonomy" id="947166"/>
    <lineage>
        <taxon>Eukaryota</taxon>
        <taxon>Metazoa</taxon>
        <taxon>Ecdysozoa</taxon>
        <taxon>Tardigrada</taxon>
        <taxon>Eutardigrada</taxon>
        <taxon>Parachela</taxon>
        <taxon>Hypsibioidea</taxon>
        <taxon>Ramazzottiidae</taxon>
        <taxon>Ramazzottius</taxon>
    </lineage>
</organism>
<evidence type="ECO:0000313" key="2">
    <source>
        <dbReference type="EMBL" id="GAU94109.1"/>
    </source>
</evidence>
<reference evidence="2 3" key="1">
    <citation type="journal article" date="2016" name="Nat. Commun.">
        <title>Extremotolerant tardigrade genome and improved radiotolerance of human cultured cells by tardigrade-unique protein.</title>
        <authorList>
            <person name="Hashimoto T."/>
            <person name="Horikawa D.D."/>
            <person name="Saito Y."/>
            <person name="Kuwahara H."/>
            <person name="Kozuka-Hata H."/>
            <person name="Shin-I T."/>
            <person name="Minakuchi Y."/>
            <person name="Ohishi K."/>
            <person name="Motoyama A."/>
            <person name="Aizu T."/>
            <person name="Enomoto A."/>
            <person name="Kondo K."/>
            <person name="Tanaka S."/>
            <person name="Hara Y."/>
            <person name="Koshikawa S."/>
            <person name="Sagara H."/>
            <person name="Miura T."/>
            <person name="Yokobori S."/>
            <person name="Miyagawa K."/>
            <person name="Suzuki Y."/>
            <person name="Kubo T."/>
            <person name="Oyama M."/>
            <person name="Kohara Y."/>
            <person name="Fujiyama A."/>
            <person name="Arakawa K."/>
            <person name="Katayama T."/>
            <person name="Toyoda A."/>
            <person name="Kunieda T."/>
        </authorList>
    </citation>
    <scope>NUCLEOTIDE SEQUENCE [LARGE SCALE GENOMIC DNA]</scope>
    <source>
        <strain evidence="2 3">YOKOZUNA-1</strain>
    </source>
</reference>
<dbReference type="AlphaFoldDB" id="A0A1D1UWS7"/>
<comment type="caution">
    <text evidence="2">The sequence shown here is derived from an EMBL/GenBank/DDBJ whole genome shotgun (WGS) entry which is preliminary data.</text>
</comment>
<evidence type="ECO:0000313" key="3">
    <source>
        <dbReference type="Proteomes" id="UP000186922"/>
    </source>
</evidence>
<sequence>MKCSAPTRKSVELTITCCNNKSRVRGNSGLPLKLKCFKDGQDKSKHKWTVRKDGTPPSNDSSACTIDDLASELAGRSVARKSLLGTWKELRSGLSKLPSPPPATPMETDTQRDSEHLPCGQTPTTTSVPERRPGTSLHRPLNSTPPRNCHPGNAVGLFRKELFLLFFLRLLLVVPRSEVAS</sequence>
<gene>
    <name evidence="2" type="primary">RvY_05939</name>
    <name evidence="2" type="synonym">RvY_05939.2</name>
    <name evidence="2" type="ORF">RvY_05939-2</name>
</gene>
<feature type="region of interest" description="Disordered" evidence="1">
    <location>
        <begin position="92"/>
        <end position="148"/>
    </location>
</feature>
<keyword evidence="3" id="KW-1185">Reference proteome</keyword>
<proteinExistence type="predicted"/>
<protein>
    <submittedName>
        <fullName evidence="2">Uncharacterized protein</fullName>
    </submittedName>
</protein>
<dbReference type="Proteomes" id="UP000186922">
    <property type="component" value="Unassembled WGS sequence"/>
</dbReference>
<accession>A0A1D1UWS7</accession>
<name>A0A1D1UWS7_RAMVA</name>
<dbReference type="EMBL" id="BDGG01000002">
    <property type="protein sequence ID" value="GAU94109.1"/>
    <property type="molecule type" value="Genomic_DNA"/>
</dbReference>
<evidence type="ECO:0000256" key="1">
    <source>
        <dbReference type="SAM" id="MobiDB-lite"/>
    </source>
</evidence>